<comment type="caution">
    <text evidence="1">The sequence shown here is derived from an EMBL/GenBank/DDBJ whole genome shotgun (WGS) entry which is preliminary data.</text>
</comment>
<dbReference type="EMBL" id="BMMK01000041">
    <property type="protein sequence ID" value="GGM78475.1"/>
    <property type="molecule type" value="Genomic_DNA"/>
</dbReference>
<protein>
    <submittedName>
        <fullName evidence="1">Uncharacterized protein</fullName>
    </submittedName>
</protein>
<dbReference type="Proteomes" id="UP000637578">
    <property type="component" value="Unassembled WGS sequence"/>
</dbReference>
<gene>
    <name evidence="1" type="ORF">GCM10012275_56400</name>
</gene>
<keyword evidence="2" id="KW-1185">Reference proteome</keyword>
<reference evidence="1" key="2">
    <citation type="submission" date="2020-09" db="EMBL/GenBank/DDBJ databases">
        <authorList>
            <person name="Sun Q."/>
            <person name="Zhou Y."/>
        </authorList>
    </citation>
    <scope>NUCLEOTIDE SEQUENCE</scope>
    <source>
        <strain evidence="1">CGMCC 4.5737</strain>
    </source>
</reference>
<sequence length="253" mass="26477">MPVDPRLPPSLAAEIAALRRDIEDLKRRNAVGGGSTSLSGRLVVDGEIVLRGTGGLRVETGAGRTTAVLESDETGKAVLKFFDPDAGSLTSQERVRIGATETGPDPYGLEIVEPASGKRSSLSRLAFGLATAANSTTLTLTPDHGWTNAGPETQISVSTRLLVIVCAEIAVTGTNARAALSWDLTGPTHAEPDEHRGLLVVDTTGNGTVLRTAYAHIHTGLASGTYQVRARCRVTGTDATATIRDRTLICLPT</sequence>
<name>A0A8J3CHK8_9PSEU</name>
<reference evidence="1" key="1">
    <citation type="journal article" date="2014" name="Int. J. Syst. Evol. Microbiol.">
        <title>Complete genome sequence of Corynebacterium casei LMG S-19264T (=DSM 44701T), isolated from a smear-ripened cheese.</title>
        <authorList>
            <consortium name="US DOE Joint Genome Institute (JGI-PGF)"/>
            <person name="Walter F."/>
            <person name="Albersmeier A."/>
            <person name="Kalinowski J."/>
            <person name="Ruckert C."/>
        </authorList>
    </citation>
    <scope>NUCLEOTIDE SEQUENCE</scope>
    <source>
        <strain evidence="1">CGMCC 4.5737</strain>
    </source>
</reference>
<proteinExistence type="predicted"/>
<accession>A0A8J3CHK8</accession>
<evidence type="ECO:0000313" key="1">
    <source>
        <dbReference type="EMBL" id="GGM78475.1"/>
    </source>
</evidence>
<evidence type="ECO:0000313" key="2">
    <source>
        <dbReference type="Proteomes" id="UP000637578"/>
    </source>
</evidence>
<dbReference type="RefSeq" id="WP_189061465.1">
    <property type="nucleotide sequence ID" value="NZ_BMMK01000041.1"/>
</dbReference>
<dbReference type="AlphaFoldDB" id="A0A8J3CHK8"/>
<organism evidence="1 2">
    <name type="scientific">Longimycelium tulufanense</name>
    <dbReference type="NCBI Taxonomy" id="907463"/>
    <lineage>
        <taxon>Bacteria</taxon>
        <taxon>Bacillati</taxon>
        <taxon>Actinomycetota</taxon>
        <taxon>Actinomycetes</taxon>
        <taxon>Pseudonocardiales</taxon>
        <taxon>Pseudonocardiaceae</taxon>
        <taxon>Longimycelium</taxon>
    </lineage>
</organism>